<evidence type="ECO:0000313" key="8">
    <source>
        <dbReference type="EMBL" id="AIL92366.1"/>
    </source>
</evidence>
<dbReference type="PANTHER" id="PTHR43884">
    <property type="entry name" value="ACYL-COA DEHYDROGENASE"/>
    <property type="match status" value="1"/>
</dbReference>
<dbReference type="Gene3D" id="2.40.110.10">
    <property type="entry name" value="Butyryl-CoA Dehydrogenase, subunit A, domain 2"/>
    <property type="match status" value="1"/>
</dbReference>
<feature type="domain" description="Acyl-CoA dehydrogenase/oxidase C-terminal" evidence="6">
    <location>
        <begin position="240"/>
        <end position="361"/>
    </location>
</feature>
<dbReference type="SUPFAM" id="SSF56645">
    <property type="entry name" value="Acyl-CoA dehydrogenase NM domain-like"/>
    <property type="match status" value="1"/>
</dbReference>
<reference evidence="8" key="1">
    <citation type="journal article" date="2014" name="FEBS Lett.">
        <title>Identification and comparative analysis of a genomic island in Mycobacterium avium subsp. hominissuis.</title>
        <authorList>
            <person name="Lahiri A."/>
            <person name="Sanchini A."/>
            <person name="Semmler T."/>
            <person name="Schafer H."/>
            <person name="Lewin A."/>
        </authorList>
    </citation>
    <scope>NUCLEOTIDE SEQUENCE</scope>
    <source>
        <strain evidence="8">2721</strain>
    </source>
</reference>
<organism evidence="8">
    <name type="scientific">Mycobacterium avium subsp. hominissuis</name>
    <dbReference type="NCBI Taxonomy" id="439334"/>
    <lineage>
        <taxon>Bacteria</taxon>
        <taxon>Bacillati</taxon>
        <taxon>Actinomycetota</taxon>
        <taxon>Actinomycetes</taxon>
        <taxon>Mycobacteriales</taxon>
        <taxon>Mycobacteriaceae</taxon>
        <taxon>Mycobacterium</taxon>
        <taxon>Mycobacterium avium complex (MAC)</taxon>
    </lineage>
</organism>
<keyword evidence="5" id="KW-0560">Oxidoreductase</keyword>
<comment type="cofactor">
    <cofactor evidence="1">
        <name>FAD</name>
        <dbReference type="ChEBI" id="CHEBI:57692"/>
    </cofactor>
</comment>
<evidence type="ECO:0000256" key="2">
    <source>
        <dbReference type="ARBA" id="ARBA00009347"/>
    </source>
</evidence>
<dbReference type="Pfam" id="PF00441">
    <property type="entry name" value="Acyl-CoA_dh_1"/>
    <property type="match status" value="1"/>
</dbReference>
<protein>
    <submittedName>
        <fullName evidence="8">Acyl-coA dehydrogenase short-chain specific</fullName>
    </submittedName>
</protein>
<keyword evidence="4" id="KW-0274">FAD</keyword>
<dbReference type="SUPFAM" id="SSF47203">
    <property type="entry name" value="Acyl-CoA dehydrogenase C-terminal domain-like"/>
    <property type="match status" value="1"/>
</dbReference>
<dbReference type="RefSeq" id="WP_033725292.1">
    <property type="nucleotide sequence ID" value="NZ_FKJL01000043.1"/>
</dbReference>
<dbReference type="PANTHER" id="PTHR43884:SF20">
    <property type="entry name" value="ACYL-COA DEHYDROGENASE FADE28"/>
    <property type="match status" value="1"/>
</dbReference>
<feature type="domain" description="Acyl-CoA dehydrogenase/oxidase N-terminal" evidence="7">
    <location>
        <begin position="7"/>
        <end position="92"/>
    </location>
</feature>
<keyword evidence="3" id="KW-0285">Flavoprotein</keyword>
<dbReference type="InterPro" id="IPR037069">
    <property type="entry name" value="AcylCoA_DH/ox_N_sf"/>
</dbReference>
<evidence type="ECO:0000259" key="7">
    <source>
        <dbReference type="Pfam" id="PF02771"/>
    </source>
</evidence>
<dbReference type="Gene3D" id="1.10.540.10">
    <property type="entry name" value="Acyl-CoA dehydrogenase/oxidase, N-terminal domain"/>
    <property type="match status" value="1"/>
</dbReference>
<dbReference type="GO" id="GO:0003995">
    <property type="term" value="F:acyl-CoA dehydrogenase activity"/>
    <property type="evidence" value="ECO:0007669"/>
    <property type="project" value="TreeGrafter"/>
</dbReference>
<evidence type="ECO:0000259" key="6">
    <source>
        <dbReference type="Pfam" id="PF00441"/>
    </source>
</evidence>
<dbReference type="InterPro" id="IPR009100">
    <property type="entry name" value="AcylCoA_DH/oxidase_NM_dom_sf"/>
</dbReference>
<comment type="similarity">
    <text evidence="2">Belongs to the acyl-CoA dehydrogenase family.</text>
</comment>
<dbReference type="CDD" id="cd00567">
    <property type="entry name" value="ACAD"/>
    <property type="match status" value="1"/>
</dbReference>
<evidence type="ECO:0000256" key="3">
    <source>
        <dbReference type="ARBA" id="ARBA00022630"/>
    </source>
</evidence>
<dbReference type="GO" id="GO:0050660">
    <property type="term" value="F:flavin adenine dinucleotide binding"/>
    <property type="evidence" value="ECO:0007669"/>
    <property type="project" value="InterPro"/>
</dbReference>
<dbReference type="InterPro" id="IPR046373">
    <property type="entry name" value="Acyl-CoA_Oxase/DH_mid-dom_sf"/>
</dbReference>
<evidence type="ECO:0000256" key="1">
    <source>
        <dbReference type="ARBA" id="ARBA00001974"/>
    </source>
</evidence>
<dbReference type="InterPro" id="IPR036250">
    <property type="entry name" value="AcylCo_DH-like_C"/>
</dbReference>
<dbReference type="InterPro" id="IPR013786">
    <property type="entry name" value="AcylCoA_DH/ox_N"/>
</dbReference>
<dbReference type="InterPro" id="IPR009075">
    <property type="entry name" value="AcylCo_DH/oxidase_C"/>
</dbReference>
<dbReference type="Gene3D" id="1.20.140.10">
    <property type="entry name" value="Butyryl-CoA Dehydrogenase, subunit A, domain 3"/>
    <property type="match status" value="1"/>
</dbReference>
<sequence>MTDSSSEAVLFVSTARAFLDKHASLAHVRALHAGDLSYDPAWWERVAELGWTGLLVPDELGGGSVSANPLRDLASIAEEMGRTVAPGPLHPVSTVLAGLVEADNHPDHAETIAALVSGRMVASWAVDGPGRSCTPQQPVLTATTTADGYRLDGVKDRVEAGPQADLLLVTARTDDGPRQFLVPVRTPGVTVHRQRCVDLVKQYARVEFDTVNIDDATVVGSVDQTPALIRRQGHIAMVLQCAETVGILDAVLTMTIAWARDRHTFGRPLASYQALKHRFADMTMWLHACRAITAGAVDEVAAGSADADLWVSAAKSYLAEHAGPLVQDCVQLHGGIGVTWEHDLHLYLRRITLYRSMFGTATEHHQAIYGHAGRARIPAW</sequence>
<accession>A0A088DJ92</accession>
<dbReference type="EMBL" id="KM105871">
    <property type="protein sequence ID" value="AIL92366.1"/>
    <property type="molecule type" value="Genomic_DNA"/>
</dbReference>
<evidence type="ECO:0000256" key="5">
    <source>
        <dbReference type="ARBA" id="ARBA00023002"/>
    </source>
</evidence>
<proteinExistence type="inferred from homology"/>
<dbReference type="Pfam" id="PF02771">
    <property type="entry name" value="Acyl-CoA_dh_N"/>
    <property type="match status" value="1"/>
</dbReference>
<dbReference type="AlphaFoldDB" id="A0A088DJ92"/>
<name>A0A088DJ92_MYCAV</name>
<evidence type="ECO:0000256" key="4">
    <source>
        <dbReference type="ARBA" id="ARBA00022827"/>
    </source>
</evidence>